<evidence type="ECO:0000313" key="2">
    <source>
        <dbReference type="EMBL" id="WOX04002.1"/>
    </source>
</evidence>
<name>A0AAU0MVD2_9GAMM</name>
<protein>
    <submittedName>
        <fullName evidence="2">Uncharacterized protein</fullName>
    </submittedName>
</protein>
<accession>A0AAU0MVD2</accession>
<sequence>MRILALILLALLSTKTTAEECTCPQEKPPQQQPFIPDNLYDEVPEYTRGERELYQEFRLYRAYLDQNSTLLDSFFIGWADLNPPITDRQLDGLPKAFRFTYEIFKDFYQPANLGRIGKPEWGTDQFTGVKYYVIQNSIDVNVYRQLKQDRYPIDPDNIVFESTLHNFRPQIQGNKLALILTEEYKNRLLMFLGGESTPAGQGNIMAPAMAIGESNKRLQFLNQYLKIYHGHWGGWRLVTDPTISRIDFNGDLTRAIVHFELVYQGGEAEYENKDGKWILKESRLTWIT</sequence>
<keyword evidence="3" id="KW-1185">Reference proteome</keyword>
<dbReference type="KEGG" id="mpaf:R5R33_09635"/>
<dbReference type="AlphaFoldDB" id="A0AAU0MVD2"/>
<dbReference type="Proteomes" id="UP001302477">
    <property type="component" value="Chromosome"/>
</dbReference>
<reference evidence="2 3" key="1">
    <citation type="submission" date="2023-10" db="EMBL/GenBank/DDBJ databases">
        <title>Description of Microbulbifer bruguierae sp. nov., isolated from the sediments of mangrove plant Bruguiera sexangula and comparative genomic analyses of the genus Microbulbifer.</title>
        <authorList>
            <person name="Long M."/>
        </authorList>
    </citation>
    <scope>NUCLEOTIDE SEQUENCE [LARGE SCALE GENOMIC DNA]</scope>
    <source>
        <strain evidence="2 3">SPO729</strain>
    </source>
</reference>
<organism evidence="2 3">
    <name type="scientific">Microbulbifer pacificus</name>
    <dbReference type="NCBI Taxonomy" id="407164"/>
    <lineage>
        <taxon>Bacteria</taxon>
        <taxon>Pseudomonadati</taxon>
        <taxon>Pseudomonadota</taxon>
        <taxon>Gammaproteobacteria</taxon>
        <taxon>Cellvibrionales</taxon>
        <taxon>Microbulbiferaceae</taxon>
        <taxon>Microbulbifer</taxon>
    </lineage>
</organism>
<evidence type="ECO:0000313" key="3">
    <source>
        <dbReference type="Proteomes" id="UP001302477"/>
    </source>
</evidence>
<evidence type="ECO:0000256" key="1">
    <source>
        <dbReference type="SAM" id="SignalP"/>
    </source>
</evidence>
<proteinExistence type="predicted"/>
<dbReference type="RefSeq" id="WP_318952485.1">
    <property type="nucleotide sequence ID" value="NZ_CP137555.1"/>
</dbReference>
<gene>
    <name evidence="2" type="ORF">R5R33_09635</name>
</gene>
<keyword evidence="1" id="KW-0732">Signal</keyword>
<feature type="signal peptide" evidence="1">
    <location>
        <begin position="1"/>
        <end position="18"/>
    </location>
</feature>
<dbReference type="EMBL" id="CP137555">
    <property type="protein sequence ID" value="WOX04002.1"/>
    <property type="molecule type" value="Genomic_DNA"/>
</dbReference>
<feature type="chain" id="PRO_5043367140" evidence="1">
    <location>
        <begin position="19"/>
        <end position="288"/>
    </location>
</feature>